<comment type="subcellular location">
    <subcellularLocation>
        <location evidence="1">Nucleus</location>
    </subcellularLocation>
</comment>
<dbReference type="Proteomes" id="UP000694388">
    <property type="component" value="Unplaced"/>
</dbReference>
<dbReference type="InterPro" id="IPR010561">
    <property type="entry name" value="LIN-9/ALY1"/>
</dbReference>
<dbReference type="SMART" id="SM01135">
    <property type="entry name" value="DIRP"/>
    <property type="match status" value="1"/>
</dbReference>
<dbReference type="Ensembl" id="ENSEBUT00000017474.1">
    <property type="protein sequence ID" value="ENSEBUP00000016898.1"/>
    <property type="gene ID" value="ENSEBUG00000010580.1"/>
</dbReference>
<feature type="region of interest" description="Disordered" evidence="4">
    <location>
        <begin position="25"/>
        <end position="85"/>
    </location>
</feature>
<dbReference type="Ensembl" id="ENSEBUT00000017453.1">
    <property type="protein sequence ID" value="ENSEBUP00000016877.1"/>
    <property type="gene ID" value="ENSEBUG00000010580.1"/>
</dbReference>
<evidence type="ECO:0000256" key="3">
    <source>
        <dbReference type="ARBA" id="ARBA00023242"/>
    </source>
</evidence>
<sequence length="531" mass="60244">MAESESLLDESSSAQALVSLKEGSLSGSWNLRTPPRTTSPESSLKARKRTRQALGEEVEKQASPGKSPRRTNRLPVPHEASTPDKRCAQRVGIRLRNLLKLPKANRWCIFEWFYANIDRPLFEGDNDFCICLHESFPQLKTRHLTRVQWSTIRRLMGKPRRCSEAFFAEERSTLRQKREKIRMLQQQQVMDLSNFKDLPEEIPLPLVIGTKVTARLRGIHDGLFMGQIDAVDTYNATYRVTFDRTGLGTHTIHDVEVVSNQPQDSMPIMAFAQKQRPSKIRVGSPQQATMISTQLPSPQLDRDPVFTQASWQSRLLTGDSQETLGGFPVKFLMQVTRLSKVLAMKKKFVKQLRNMNADAEWQRTFSEPLCVEFQKRYAGVVLQLERLNKDLNRTLHAVQQHCRQLAPEQGLQPMDEPLEVQLRCKAEAQETVQQRQAQPGSAGPQSEALTTLVARLTALLLHIKYLAEGDLNSFEFKSLTDSLEEIKSSLDPSNTTCFENNVEVHVAHIQSGLSQMGNLHAFSASEDCTRR</sequence>
<feature type="domain" description="DIRP" evidence="5">
    <location>
        <begin position="113"/>
        <end position="218"/>
    </location>
</feature>
<dbReference type="InterPro" id="IPR045831">
    <property type="entry name" value="LIN9_C"/>
</dbReference>
<keyword evidence="7" id="KW-1185">Reference proteome</keyword>
<dbReference type="GO" id="GO:0003677">
    <property type="term" value="F:DNA binding"/>
    <property type="evidence" value="ECO:0007669"/>
    <property type="project" value="TreeGrafter"/>
</dbReference>
<reference evidence="6" key="1">
    <citation type="submission" date="2025-05" db="UniProtKB">
        <authorList>
            <consortium name="Ensembl"/>
        </authorList>
    </citation>
    <scope>IDENTIFICATION</scope>
</reference>
<evidence type="ECO:0000313" key="6">
    <source>
        <dbReference type="Ensembl" id="ENSEBUP00000016898.1"/>
    </source>
</evidence>
<proteinExistence type="inferred from homology"/>
<dbReference type="Pfam" id="PF06584">
    <property type="entry name" value="DIRP"/>
    <property type="match status" value="1"/>
</dbReference>
<dbReference type="GO" id="GO:0017053">
    <property type="term" value="C:transcription repressor complex"/>
    <property type="evidence" value="ECO:0007669"/>
    <property type="project" value="InterPro"/>
</dbReference>
<organism evidence="6 7">
    <name type="scientific">Eptatretus burgeri</name>
    <name type="common">Inshore hagfish</name>
    <dbReference type="NCBI Taxonomy" id="7764"/>
    <lineage>
        <taxon>Eukaryota</taxon>
        <taxon>Metazoa</taxon>
        <taxon>Chordata</taxon>
        <taxon>Craniata</taxon>
        <taxon>Vertebrata</taxon>
        <taxon>Cyclostomata</taxon>
        <taxon>Myxini</taxon>
        <taxon>Myxiniformes</taxon>
        <taxon>Myxinidae</taxon>
        <taxon>Eptatretinae</taxon>
        <taxon>Eptatretus</taxon>
    </lineage>
</organism>
<accession>A0A8C4QKK5</accession>
<dbReference type="GO" id="GO:0006351">
    <property type="term" value="P:DNA-templated transcription"/>
    <property type="evidence" value="ECO:0007669"/>
    <property type="project" value="InterPro"/>
</dbReference>
<dbReference type="PANTHER" id="PTHR21689">
    <property type="entry name" value="LIN-9"/>
    <property type="match status" value="1"/>
</dbReference>
<dbReference type="GO" id="GO:0006357">
    <property type="term" value="P:regulation of transcription by RNA polymerase II"/>
    <property type="evidence" value="ECO:0007669"/>
    <property type="project" value="TreeGrafter"/>
</dbReference>
<dbReference type="AlphaFoldDB" id="A0A8C4QKK5"/>
<dbReference type="Pfam" id="PF19438">
    <property type="entry name" value="LIN9_C"/>
    <property type="match status" value="1"/>
</dbReference>
<comment type="similarity">
    <text evidence="2">Belongs to the lin-9 family.</text>
</comment>
<feature type="compositionally biased region" description="Polar residues" evidence="4">
    <location>
        <begin position="25"/>
        <end position="42"/>
    </location>
</feature>
<evidence type="ECO:0000313" key="7">
    <source>
        <dbReference type="Proteomes" id="UP000694388"/>
    </source>
</evidence>
<dbReference type="GeneTree" id="ENSGT00390000003188"/>
<dbReference type="GO" id="GO:0005654">
    <property type="term" value="C:nucleoplasm"/>
    <property type="evidence" value="ECO:0007669"/>
    <property type="project" value="TreeGrafter"/>
</dbReference>
<evidence type="ECO:0000256" key="1">
    <source>
        <dbReference type="ARBA" id="ARBA00004123"/>
    </source>
</evidence>
<keyword evidence="3" id="KW-0539">Nucleus</keyword>
<dbReference type="GO" id="GO:0051726">
    <property type="term" value="P:regulation of cell cycle"/>
    <property type="evidence" value="ECO:0007669"/>
    <property type="project" value="Ensembl"/>
</dbReference>
<dbReference type="OMA" id="KEEMIPP"/>
<evidence type="ECO:0000256" key="4">
    <source>
        <dbReference type="SAM" id="MobiDB-lite"/>
    </source>
</evidence>
<protein>
    <submittedName>
        <fullName evidence="6">Lin-9 DREAM MuvB core complex component</fullName>
    </submittedName>
</protein>
<dbReference type="InterPro" id="IPR033471">
    <property type="entry name" value="DIRP"/>
</dbReference>
<dbReference type="PANTHER" id="PTHR21689:SF2">
    <property type="entry name" value="PROTEIN LIN-9 HOMOLOG"/>
    <property type="match status" value="1"/>
</dbReference>
<evidence type="ECO:0000256" key="2">
    <source>
        <dbReference type="ARBA" id="ARBA00006732"/>
    </source>
</evidence>
<evidence type="ECO:0000259" key="5">
    <source>
        <dbReference type="SMART" id="SM01135"/>
    </source>
</evidence>
<name>A0A8C4QKK5_EPTBU</name>